<gene>
    <name evidence="2" type="ORF">IEO21_02526</name>
</gene>
<dbReference type="AlphaFoldDB" id="A0A8H7P7I5"/>
<sequence>MSSHAPSWTPVLHGERLYHGRSIIFRGSIPDQASAGIGAQNVTRLRDCRGDTNENFHSSHATEPKGREEIMKYNCLERLYTGRQPHPRAWSVREETRGRSNSTRHQKTFGSQ</sequence>
<reference evidence="2" key="2">
    <citation type="journal article" name="Front. Microbiol.">
        <title>Degradative Capacity of Two Strains of Rhodonia placenta: From Phenotype to Genotype.</title>
        <authorList>
            <person name="Kolle M."/>
            <person name="Horta M.A.C."/>
            <person name="Nowrousian M."/>
            <person name="Ohm R.A."/>
            <person name="Benz J.P."/>
            <person name="Pilgard A."/>
        </authorList>
    </citation>
    <scope>NUCLEOTIDE SEQUENCE</scope>
    <source>
        <strain evidence="2">FPRL280</strain>
    </source>
</reference>
<evidence type="ECO:0000313" key="2">
    <source>
        <dbReference type="EMBL" id="KAF9818870.1"/>
    </source>
</evidence>
<organism evidence="2 3">
    <name type="scientific">Rhodonia placenta</name>
    <dbReference type="NCBI Taxonomy" id="104341"/>
    <lineage>
        <taxon>Eukaryota</taxon>
        <taxon>Fungi</taxon>
        <taxon>Dikarya</taxon>
        <taxon>Basidiomycota</taxon>
        <taxon>Agaricomycotina</taxon>
        <taxon>Agaricomycetes</taxon>
        <taxon>Polyporales</taxon>
        <taxon>Adustoporiaceae</taxon>
        <taxon>Rhodonia</taxon>
    </lineage>
</organism>
<evidence type="ECO:0000313" key="3">
    <source>
        <dbReference type="Proteomes" id="UP000639403"/>
    </source>
</evidence>
<dbReference type="EMBL" id="JADOXO010000025">
    <property type="protein sequence ID" value="KAF9818870.1"/>
    <property type="molecule type" value="Genomic_DNA"/>
</dbReference>
<comment type="caution">
    <text evidence="2">The sequence shown here is derived from an EMBL/GenBank/DDBJ whole genome shotgun (WGS) entry which is preliminary data.</text>
</comment>
<feature type="region of interest" description="Disordered" evidence="1">
    <location>
        <begin position="84"/>
        <end position="112"/>
    </location>
</feature>
<feature type="compositionally biased region" description="Basic residues" evidence="1">
    <location>
        <begin position="102"/>
        <end position="112"/>
    </location>
</feature>
<accession>A0A8H7P7I5</accession>
<name>A0A8H7P7I5_9APHY</name>
<reference evidence="2" key="1">
    <citation type="submission" date="2020-11" db="EMBL/GenBank/DDBJ databases">
        <authorList>
            <person name="Koelle M."/>
            <person name="Horta M.A.C."/>
            <person name="Nowrousian M."/>
            <person name="Ohm R.A."/>
            <person name="Benz P."/>
            <person name="Pilgard A."/>
        </authorList>
    </citation>
    <scope>NUCLEOTIDE SEQUENCE</scope>
    <source>
        <strain evidence="2">FPRL280</strain>
    </source>
</reference>
<evidence type="ECO:0000256" key="1">
    <source>
        <dbReference type="SAM" id="MobiDB-lite"/>
    </source>
</evidence>
<protein>
    <submittedName>
        <fullName evidence="2">Uncharacterized protein</fullName>
    </submittedName>
</protein>
<dbReference type="Proteomes" id="UP000639403">
    <property type="component" value="Unassembled WGS sequence"/>
</dbReference>
<proteinExistence type="predicted"/>